<dbReference type="EMBL" id="REGN01001408">
    <property type="protein sequence ID" value="RNA34820.1"/>
    <property type="molecule type" value="Genomic_DNA"/>
</dbReference>
<evidence type="ECO:0000313" key="2">
    <source>
        <dbReference type="Proteomes" id="UP000276133"/>
    </source>
</evidence>
<protein>
    <submittedName>
        <fullName evidence="1">Uncharacterized protein</fullName>
    </submittedName>
</protein>
<name>A0A3M7SGX8_BRAPC</name>
<dbReference type="Proteomes" id="UP000276133">
    <property type="component" value="Unassembled WGS sequence"/>
</dbReference>
<proteinExistence type="predicted"/>
<keyword evidence="2" id="KW-1185">Reference proteome</keyword>
<comment type="caution">
    <text evidence="1">The sequence shown here is derived from an EMBL/GenBank/DDBJ whole genome shotgun (WGS) entry which is preliminary data.</text>
</comment>
<dbReference type="AlphaFoldDB" id="A0A3M7SGX8"/>
<reference evidence="1 2" key="1">
    <citation type="journal article" date="2018" name="Sci. Rep.">
        <title>Genomic signatures of local adaptation to the degree of environmental predictability in rotifers.</title>
        <authorList>
            <person name="Franch-Gras L."/>
            <person name="Hahn C."/>
            <person name="Garcia-Roger E.M."/>
            <person name="Carmona M.J."/>
            <person name="Serra M."/>
            <person name="Gomez A."/>
        </authorList>
    </citation>
    <scope>NUCLEOTIDE SEQUENCE [LARGE SCALE GENOMIC DNA]</scope>
    <source>
        <strain evidence="1">HYR1</strain>
    </source>
</reference>
<sequence length="91" mass="10720">MFAQFLLCSRPVKITFSKKDNELNLGFVWRICLRIFGMQIDLKKQRNSHELKNINIFNREPKYSASIPNFHDKFFSSKAGNLDFNLDVSTF</sequence>
<evidence type="ECO:0000313" key="1">
    <source>
        <dbReference type="EMBL" id="RNA34820.1"/>
    </source>
</evidence>
<organism evidence="1 2">
    <name type="scientific">Brachionus plicatilis</name>
    <name type="common">Marine rotifer</name>
    <name type="synonym">Brachionus muelleri</name>
    <dbReference type="NCBI Taxonomy" id="10195"/>
    <lineage>
        <taxon>Eukaryota</taxon>
        <taxon>Metazoa</taxon>
        <taxon>Spiralia</taxon>
        <taxon>Gnathifera</taxon>
        <taxon>Rotifera</taxon>
        <taxon>Eurotatoria</taxon>
        <taxon>Monogononta</taxon>
        <taxon>Pseudotrocha</taxon>
        <taxon>Ploima</taxon>
        <taxon>Brachionidae</taxon>
        <taxon>Brachionus</taxon>
    </lineage>
</organism>
<gene>
    <name evidence="1" type="ORF">BpHYR1_045233</name>
</gene>
<accession>A0A3M7SGX8</accession>